<evidence type="ECO:0000256" key="6">
    <source>
        <dbReference type="ARBA" id="ARBA00022989"/>
    </source>
</evidence>
<dbReference type="AlphaFoldDB" id="A0A7G5C1N7"/>
<feature type="transmembrane region" description="Helical" evidence="8">
    <location>
        <begin position="306"/>
        <end position="326"/>
    </location>
</feature>
<keyword evidence="7 8" id="KW-0472">Membrane</keyword>
<feature type="transmembrane region" description="Helical" evidence="8">
    <location>
        <begin position="186"/>
        <end position="206"/>
    </location>
</feature>
<evidence type="ECO:0000313" key="9">
    <source>
        <dbReference type="EMBL" id="QMV43121.1"/>
    </source>
</evidence>
<accession>A0A7G5C1N7</accession>
<dbReference type="GO" id="GO:0009847">
    <property type="term" value="P:spore germination"/>
    <property type="evidence" value="ECO:0007669"/>
    <property type="project" value="InterPro"/>
</dbReference>
<evidence type="ECO:0000313" key="10">
    <source>
        <dbReference type="Proteomes" id="UP000515679"/>
    </source>
</evidence>
<feature type="transmembrane region" description="Helical" evidence="8">
    <location>
        <begin position="147"/>
        <end position="166"/>
    </location>
</feature>
<keyword evidence="5 8" id="KW-0812">Transmembrane</keyword>
<feature type="transmembrane region" description="Helical" evidence="8">
    <location>
        <begin position="12"/>
        <end position="34"/>
    </location>
</feature>
<evidence type="ECO:0000256" key="2">
    <source>
        <dbReference type="ARBA" id="ARBA00007998"/>
    </source>
</evidence>
<dbReference type="NCBIfam" id="TIGR00912">
    <property type="entry name" value="2A0309"/>
    <property type="match status" value="1"/>
</dbReference>
<comment type="subcellular location">
    <subcellularLocation>
        <location evidence="1">Membrane</location>
        <topology evidence="1">Multi-pass membrane protein</topology>
    </subcellularLocation>
</comment>
<evidence type="ECO:0000256" key="3">
    <source>
        <dbReference type="ARBA" id="ARBA00022448"/>
    </source>
</evidence>
<dbReference type="Gene3D" id="1.20.1740.10">
    <property type="entry name" value="Amino acid/polyamine transporter I"/>
    <property type="match status" value="1"/>
</dbReference>
<dbReference type="GO" id="GO:0016020">
    <property type="term" value="C:membrane"/>
    <property type="evidence" value="ECO:0007669"/>
    <property type="project" value="UniProtKB-SubCell"/>
</dbReference>
<dbReference type="RefSeq" id="WP_182299354.1">
    <property type="nucleotide sequence ID" value="NZ_CP041969.1"/>
</dbReference>
<feature type="transmembrane region" description="Helical" evidence="8">
    <location>
        <begin position="121"/>
        <end position="140"/>
    </location>
</feature>
<dbReference type="KEGG" id="cchl:FPL14_19475"/>
<evidence type="ECO:0000256" key="8">
    <source>
        <dbReference type="SAM" id="Phobius"/>
    </source>
</evidence>
<sequence>MANGKISVQQLAILVILVVIGDSILIAPSLVTVFAKEDAWISGVIGVMIGVLIAGLLYAVSRMYPQSTLIEFNRTLLGRWLGGAVSSLIIFYFLISTCGLLREVGDFITTQMMPETPIRAIHLLLILLLVWALRSGIVTISLSAELLFPWFIVFLMALLLCLLPQVKMDRLQPMLGHGWLPVFHGSVYVIVFPYAEMIIFLMLFPLVDRKAHTGRDYFLAAAIGGLVLISVIIVCILVLGSYITAHQVYPTYALAKKISIGRFFERVEAFLALIWIISTFFKTILYGYGFVRGFSQLFGVRDDRTLIMPAGFLFFGIAYAITPNVVYYNDLLKRMFPLWDFANALLLPLLLIAVHLIRKKRADPA</sequence>
<feature type="transmembrane region" description="Helical" evidence="8">
    <location>
        <begin position="218"/>
        <end position="243"/>
    </location>
</feature>
<dbReference type="InterPro" id="IPR004761">
    <property type="entry name" value="Spore_GerAB"/>
</dbReference>
<evidence type="ECO:0000256" key="7">
    <source>
        <dbReference type="ARBA" id="ARBA00023136"/>
    </source>
</evidence>
<organism evidence="9 10">
    <name type="scientific">Cohnella cholangitidis</name>
    <dbReference type="NCBI Taxonomy" id="2598458"/>
    <lineage>
        <taxon>Bacteria</taxon>
        <taxon>Bacillati</taxon>
        <taxon>Bacillota</taxon>
        <taxon>Bacilli</taxon>
        <taxon>Bacillales</taxon>
        <taxon>Paenibacillaceae</taxon>
        <taxon>Cohnella</taxon>
    </lineage>
</organism>
<feature type="transmembrane region" description="Helical" evidence="8">
    <location>
        <begin position="40"/>
        <end position="60"/>
    </location>
</feature>
<evidence type="ECO:0000256" key="4">
    <source>
        <dbReference type="ARBA" id="ARBA00022544"/>
    </source>
</evidence>
<evidence type="ECO:0000256" key="1">
    <source>
        <dbReference type="ARBA" id="ARBA00004141"/>
    </source>
</evidence>
<reference evidence="9 10" key="1">
    <citation type="submission" date="2019-07" db="EMBL/GenBank/DDBJ databases">
        <authorList>
            <person name="Kim J.K."/>
            <person name="Cheong H.-M."/>
            <person name="Choi Y."/>
            <person name="Hwang K.J."/>
            <person name="Lee S."/>
            <person name="Choi C."/>
        </authorList>
    </citation>
    <scope>NUCLEOTIDE SEQUENCE [LARGE SCALE GENOMIC DNA]</scope>
    <source>
        <strain evidence="9 10">KS 22</strain>
    </source>
</reference>
<dbReference type="Proteomes" id="UP000515679">
    <property type="component" value="Chromosome"/>
</dbReference>
<feature type="transmembrane region" description="Helical" evidence="8">
    <location>
        <begin position="80"/>
        <end position="101"/>
    </location>
</feature>
<keyword evidence="6 8" id="KW-1133">Transmembrane helix</keyword>
<feature type="transmembrane region" description="Helical" evidence="8">
    <location>
        <begin position="269"/>
        <end position="294"/>
    </location>
</feature>
<dbReference type="Pfam" id="PF03845">
    <property type="entry name" value="Spore_permease"/>
    <property type="match status" value="1"/>
</dbReference>
<name>A0A7G5C1N7_9BACL</name>
<gene>
    <name evidence="9" type="ORF">FPL14_19475</name>
</gene>
<dbReference type="EMBL" id="CP041969">
    <property type="protein sequence ID" value="QMV43121.1"/>
    <property type="molecule type" value="Genomic_DNA"/>
</dbReference>
<keyword evidence="10" id="KW-1185">Reference proteome</keyword>
<comment type="similarity">
    <text evidence="2">Belongs to the amino acid-polyamine-organocation (APC) superfamily. Spore germination protein (SGP) (TC 2.A.3.9) family.</text>
</comment>
<dbReference type="PANTHER" id="PTHR34975">
    <property type="entry name" value="SPORE GERMINATION PROTEIN A2"/>
    <property type="match status" value="1"/>
</dbReference>
<evidence type="ECO:0000256" key="5">
    <source>
        <dbReference type="ARBA" id="ARBA00022692"/>
    </source>
</evidence>
<keyword evidence="4" id="KW-0309">Germination</keyword>
<dbReference type="PANTHER" id="PTHR34975:SF2">
    <property type="entry name" value="SPORE GERMINATION PROTEIN A2"/>
    <property type="match status" value="1"/>
</dbReference>
<protein>
    <submittedName>
        <fullName evidence="9">GerAB/ArcD/ProY family transporter</fullName>
    </submittedName>
</protein>
<proteinExistence type="inferred from homology"/>
<keyword evidence="3" id="KW-0813">Transport</keyword>
<feature type="transmembrane region" description="Helical" evidence="8">
    <location>
        <begin position="338"/>
        <end position="357"/>
    </location>
</feature>